<organism evidence="2">
    <name type="scientific">Rhizobium rhizogenes</name>
    <name type="common">Agrobacterium rhizogenes</name>
    <dbReference type="NCBI Taxonomy" id="359"/>
    <lineage>
        <taxon>Bacteria</taxon>
        <taxon>Pseudomonadati</taxon>
        <taxon>Pseudomonadota</taxon>
        <taxon>Alphaproteobacteria</taxon>
        <taxon>Hyphomicrobiales</taxon>
        <taxon>Rhizobiaceae</taxon>
        <taxon>Rhizobium/Agrobacterium group</taxon>
        <taxon>Rhizobium</taxon>
    </lineage>
</organism>
<geneLocation type="plasmid" evidence="2">
    <name>pColt5.8d</name>
</geneLocation>
<gene>
    <name evidence="2" type="ORF">pC5.8d_763</name>
</gene>
<keyword evidence="2" id="KW-0614">Plasmid</keyword>
<dbReference type="InterPro" id="IPR051396">
    <property type="entry name" value="Bact_Antivir_Def_Nuclease"/>
</dbReference>
<dbReference type="PANTHER" id="PTHR43581">
    <property type="entry name" value="ATP/GTP PHOSPHATASE"/>
    <property type="match status" value="1"/>
</dbReference>
<dbReference type="PANTHER" id="PTHR43581:SF2">
    <property type="entry name" value="EXCINUCLEASE ATPASE SUBUNIT"/>
    <property type="match status" value="1"/>
</dbReference>
<dbReference type="GO" id="GO:0005524">
    <property type="term" value="F:ATP binding"/>
    <property type="evidence" value="ECO:0007669"/>
    <property type="project" value="InterPro"/>
</dbReference>
<dbReference type="SUPFAM" id="SSF52540">
    <property type="entry name" value="P-loop containing nucleoside triphosphate hydrolases"/>
    <property type="match status" value="1"/>
</dbReference>
<dbReference type="GO" id="GO:0016887">
    <property type="term" value="F:ATP hydrolysis activity"/>
    <property type="evidence" value="ECO:0007669"/>
    <property type="project" value="InterPro"/>
</dbReference>
<dbReference type="EMBL" id="MK318974">
    <property type="protein sequence ID" value="QCL10066.1"/>
    <property type="molecule type" value="Genomic_DNA"/>
</dbReference>
<dbReference type="Gene3D" id="3.40.50.300">
    <property type="entry name" value="P-loop containing nucleotide triphosphate hydrolases"/>
    <property type="match status" value="1"/>
</dbReference>
<dbReference type="Pfam" id="PF13304">
    <property type="entry name" value="AAA_21"/>
    <property type="match status" value="1"/>
</dbReference>
<dbReference type="InterPro" id="IPR003959">
    <property type="entry name" value="ATPase_AAA_core"/>
</dbReference>
<reference evidence="2" key="1">
    <citation type="submission" date="2018-12" db="EMBL/GenBank/DDBJ databases">
        <title>Three Rhizobium rhizogenes strains isolated from the same crown gall tumor carry diverse plasmids.</title>
        <authorList>
            <person name="Pulawska J."/>
            <person name="Kuzmanovic N."/>
        </authorList>
    </citation>
    <scope>NUCLEOTIDE SEQUENCE</scope>
    <source>
        <strain evidence="2">Colt5.8</strain>
        <plasmid evidence="2">pColt5.8d</plasmid>
    </source>
</reference>
<sequence length="509" mass="57621">MKYQLNEGRGYPKKASNICFLTRNTWDDFGFKTLFEIVVFDEKGNRHDLGSARIMQREMEVGRAQLPQDPFDELDDSFCSLGSSRDYYIEIERLSADLRHNYLKALRDCVADQERFLAFQDQNAMRSSLLRDVSVEDVTQRFPRILNGDAQLTPWNFWFDFQSTADGMTMERCGFRVEPESRPPTNIHIVIGRNGVGKTRLLAGMADWLMNTRDDSIGIRGQFTFGSDLEQSNDFLNLVVVSFSAFDRFDPLPSRARTETGLPYFYIGIKTNDGIGGGVPGRGARIKSPDELQQEFLAAIRNVVSDPKRTERWLEAVRTISSDPGIYELKIEDLFRSEDGFEIVKEMATLFSRMSSGHKIVVLTLTRLIENISDRSLVLIDEPETHLHPPLLGSFVRALSRLLISRNAVAIVATHSPVVLQEVPASCVSVLMRSGESLRVIRPDNETFAENVSVLTRKVFGLEVEQSGFYKLLQEAALGQSFDQVIDRFDDQIGGEGRALTRAFISREE</sequence>
<accession>A0A7S4ZV02</accession>
<name>A0A7S4ZV02_RHIRH</name>
<protein>
    <submittedName>
        <fullName evidence="2">AAA domain protein</fullName>
    </submittedName>
</protein>
<dbReference type="RefSeq" id="WP_200985161.1">
    <property type="nucleotide sequence ID" value="NZ_MK318974.1"/>
</dbReference>
<feature type="domain" description="ATPase AAA-type core" evidence="1">
    <location>
        <begin position="351"/>
        <end position="420"/>
    </location>
</feature>
<evidence type="ECO:0000313" key="2">
    <source>
        <dbReference type="EMBL" id="QCL10066.1"/>
    </source>
</evidence>
<dbReference type="InterPro" id="IPR027417">
    <property type="entry name" value="P-loop_NTPase"/>
</dbReference>
<evidence type="ECO:0000259" key="1">
    <source>
        <dbReference type="Pfam" id="PF13304"/>
    </source>
</evidence>
<proteinExistence type="predicted"/>
<dbReference type="AlphaFoldDB" id="A0A7S4ZV02"/>